<feature type="compositionally biased region" description="Low complexity" evidence="1">
    <location>
        <begin position="113"/>
        <end position="129"/>
    </location>
</feature>
<sequence length="672" mass="73311">MPPLPRSITQVPSTVHRSDLFFTETASQSTSRPYPYPRHSFSAPSHSESSSQSSLHRSRTAPPPIPPKPSLSSPPPLPSVPEPLRSIVPLPPPPPPPPPRAVVPEEPEEQSDLEAALELSRSESSNRAAFLEKLDSQEEEELARALQESLRTSPNPAPQAGLSLPSSSPPHSTRILHGLPEPPTTQSTPSSSPLQLSRAIGDGDSLASLPSRSSNTEPSATTSPSLLDDEAFARQLAAEEEEEEARSKGAVNGSADSIEDDEAFARRLAAEEDEELKEESRVATVTQVPPNLPPTYDEAVPRPPRTSSLPVERVIPRTNSAGSFSPTGTPSDSPTLMPLNPLRSAVSESSMSLNPTRSPELDSLAPLVPVRTSGFEKSSSEKSRLSTISSSSSSLSLPSKPNTPPASESTPINANHFVDAELLRGVSMSFAQPVISYQNHPMQGPAPNIISLSYGRSPPLHVQGPSWRHLLKLMARLSGTRVEPTVESMAQHKIDMRLRTVVQFIRPHISQPEWRTIFWFTIDHPVPNQPQFRRYANNDVEVLPFSYSLAPVPTILRDGADTPLSKTYTIPSTESLPYPILPITFPNLALYLQAALDESRRYMSDSSSGFRKLAKMIDMCYENDGYVETESRGVGKMFKKVMGRGNKNKKNGRGGNEDTYELVTPFVPDEWG</sequence>
<feature type="compositionally biased region" description="Low complexity" evidence="1">
    <location>
        <begin position="184"/>
        <end position="197"/>
    </location>
</feature>
<feature type="compositionally biased region" description="Polar residues" evidence="1">
    <location>
        <begin position="208"/>
        <end position="225"/>
    </location>
</feature>
<feature type="compositionally biased region" description="Pro residues" evidence="1">
    <location>
        <begin position="89"/>
        <end position="101"/>
    </location>
</feature>
<feature type="compositionally biased region" description="Low complexity" evidence="1">
    <location>
        <begin position="38"/>
        <end position="55"/>
    </location>
</feature>
<dbReference type="EMBL" id="LATX01002433">
    <property type="protein sequence ID" value="KTB29434.1"/>
    <property type="molecule type" value="Genomic_DNA"/>
</dbReference>
<dbReference type="Proteomes" id="UP000054988">
    <property type="component" value="Unassembled WGS sequence"/>
</dbReference>
<evidence type="ECO:0000256" key="1">
    <source>
        <dbReference type="SAM" id="MobiDB-lite"/>
    </source>
</evidence>
<dbReference type="SMART" id="SM00726">
    <property type="entry name" value="UIM"/>
    <property type="match status" value="2"/>
</dbReference>
<feature type="compositionally biased region" description="Polar residues" evidence="1">
    <location>
        <begin position="317"/>
        <end position="334"/>
    </location>
</feature>
<dbReference type="AlphaFoldDB" id="A0A0W0EZE5"/>
<gene>
    <name evidence="2" type="ORF">WG66_18034</name>
</gene>
<dbReference type="PROSITE" id="PS50330">
    <property type="entry name" value="UIM"/>
    <property type="match status" value="1"/>
</dbReference>
<name>A0A0W0EZE5_MONRR</name>
<feature type="compositionally biased region" description="Low complexity" evidence="1">
    <location>
        <begin position="158"/>
        <end position="172"/>
    </location>
</feature>
<dbReference type="eggNOG" id="ENOG502SHKY">
    <property type="taxonomic scope" value="Eukaryota"/>
</dbReference>
<feature type="region of interest" description="Disordered" evidence="1">
    <location>
        <begin position="1"/>
        <end position="412"/>
    </location>
</feature>
<protein>
    <submittedName>
        <fullName evidence="2">Uncharacterized protein</fullName>
    </submittedName>
</protein>
<dbReference type="InterPro" id="IPR003903">
    <property type="entry name" value="UIM_dom"/>
</dbReference>
<evidence type="ECO:0000313" key="2">
    <source>
        <dbReference type="EMBL" id="KTB29434.1"/>
    </source>
</evidence>
<organism evidence="2 3">
    <name type="scientific">Moniliophthora roreri</name>
    <name type="common">Frosty pod rot fungus</name>
    <name type="synonym">Monilia roreri</name>
    <dbReference type="NCBI Taxonomy" id="221103"/>
    <lineage>
        <taxon>Eukaryota</taxon>
        <taxon>Fungi</taxon>
        <taxon>Dikarya</taxon>
        <taxon>Basidiomycota</taxon>
        <taxon>Agaricomycotina</taxon>
        <taxon>Agaricomycetes</taxon>
        <taxon>Agaricomycetidae</taxon>
        <taxon>Agaricales</taxon>
        <taxon>Marasmiineae</taxon>
        <taxon>Marasmiaceae</taxon>
        <taxon>Moniliophthora</taxon>
    </lineage>
</organism>
<feature type="compositionally biased region" description="Pro residues" evidence="1">
    <location>
        <begin position="61"/>
        <end position="81"/>
    </location>
</feature>
<feature type="compositionally biased region" description="Polar residues" evidence="1">
    <location>
        <begin position="346"/>
        <end position="357"/>
    </location>
</feature>
<proteinExistence type="predicted"/>
<feature type="compositionally biased region" description="Low complexity" evidence="1">
    <location>
        <begin position="385"/>
        <end position="400"/>
    </location>
</feature>
<evidence type="ECO:0000313" key="3">
    <source>
        <dbReference type="Proteomes" id="UP000054988"/>
    </source>
</evidence>
<accession>A0A0W0EZE5</accession>
<comment type="caution">
    <text evidence="2">The sequence shown here is derived from an EMBL/GenBank/DDBJ whole genome shotgun (WGS) entry which is preliminary data.</text>
</comment>
<reference evidence="2 3" key="1">
    <citation type="submission" date="2015-12" db="EMBL/GenBank/DDBJ databases">
        <title>Draft genome sequence of Moniliophthora roreri, the causal agent of frosty pod rot of cacao.</title>
        <authorList>
            <person name="Aime M.C."/>
            <person name="Diaz-Valderrama J.R."/>
            <person name="Kijpornyongpan T."/>
            <person name="Phillips-Mora W."/>
        </authorList>
    </citation>
    <scope>NUCLEOTIDE SEQUENCE [LARGE SCALE GENOMIC DNA]</scope>
    <source>
        <strain evidence="2 3">MCA 2952</strain>
    </source>
</reference>